<evidence type="ECO:0000313" key="2">
    <source>
        <dbReference type="EMBL" id="GID58872.1"/>
    </source>
</evidence>
<sequence length="76" mass="8739">MTDRILPNQSDPVIKHRIPVSGGKEPDPVLGPPSNKPKPMPNISNNPIHIEHRNRRLSHARLRPLRPRLVQVLPWR</sequence>
<proteinExistence type="predicted"/>
<protein>
    <submittedName>
        <fullName evidence="2">Uncharacterized protein</fullName>
    </submittedName>
</protein>
<accession>A0ABQ3XK48</accession>
<keyword evidence="3" id="KW-1185">Reference proteome</keyword>
<comment type="caution">
    <text evidence="2">The sequence shown here is derived from an EMBL/GenBank/DDBJ whole genome shotgun (WGS) entry which is preliminary data.</text>
</comment>
<organism evidence="2 3">
    <name type="scientific">Actinoplanes couchii</name>
    <dbReference type="NCBI Taxonomy" id="403638"/>
    <lineage>
        <taxon>Bacteria</taxon>
        <taxon>Bacillati</taxon>
        <taxon>Actinomycetota</taxon>
        <taxon>Actinomycetes</taxon>
        <taxon>Micromonosporales</taxon>
        <taxon>Micromonosporaceae</taxon>
        <taxon>Actinoplanes</taxon>
    </lineage>
</organism>
<dbReference type="EMBL" id="BOMG01000092">
    <property type="protein sequence ID" value="GID58872.1"/>
    <property type="molecule type" value="Genomic_DNA"/>
</dbReference>
<name>A0ABQ3XK48_9ACTN</name>
<evidence type="ECO:0000313" key="3">
    <source>
        <dbReference type="Proteomes" id="UP000612282"/>
    </source>
</evidence>
<gene>
    <name evidence="2" type="ORF">Aco03nite_072760</name>
</gene>
<dbReference type="Proteomes" id="UP000612282">
    <property type="component" value="Unassembled WGS sequence"/>
</dbReference>
<feature type="region of interest" description="Disordered" evidence="1">
    <location>
        <begin position="1"/>
        <end position="47"/>
    </location>
</feature>
<feature type="compositionally biased region" description="Pro residues" evidence="1">
    <location>
        <begin position="29"/>
        <end position="40"/>
    </location>
</feature>
<evidence type="ECO:0000256" key="1">
    <source>
        <dbReference type="SAM" id="MobiDB-lite"/>
    </source>
</evidence>
<reference evidence="2 3" key="1">
    <citation type="submission" date="2021-01" db="EMBL/GenBank/DDBJ databases">
        <title>Whole genome shotgun sequence of Actinoplanes couchii NBRC 106145.</title>
        <authorList>
            <person name="Komaki H."/>
            <person name="Tamura T."/>
        </authorList>
    </citation>
    <scope>NUCLEOTIDE SEQUENCE [LARGE SCALE GENOMIC DNA]</scope>
    <source>
        <strain evidence="2 3">NBRC 106145</strain>
    </source>
</reference>